<dbReference type="Gene3D" id="3.40.1190.20">
    <property type="match status" value="1"/>
</dbReference>
<dbReference type="InterPro" id="IPR029056">
    <property type="entry name" value="Ribokinase-like"/>
</dbReference>
<dbReference type="PANTHER" id="PTHR43320">
    <property type="entry name" value="SUGAR KINASE"/>
    <property type="match status" value="1"/>
</dbReference>
<reference evidence="5 6" key="1">
    <citation type="submission" date="2016-01" db="EMBL/GenBank/DDBJ databases">
        <title>The draft genome sequence of Aquimarina sp. RZW4-3-2.</title>
        <authorList>
            <person name="Wang Y."/>
        </authorList>
    </citation>
    <scope>NUCLEOTIDE SEQUENCE [LARGE SCALE GENOMIC DNA]</scope>
    <source>
        <strain evidence="5 6">RZW4-3-2</strain>
    </source>
</reference>
<evidence type="ECO:0000256" key="1">
    <source>
        <dbReference type="ARBA" id="ARBA00010688"/>
    </source>
</evidence>
<dbReference type="InterPro" id="IPR052700">
    <property type="entry name" value="Carb_kinase_PfkB-like"/>
</dbReference>
<keyword evidence="2" id="KW-0808">Transferase</keyword>
<evidence type="ECO:0000256" key="2">
    <source>
        <dbReference type="ARBA" id="ARBA00022679"/>
    </source>
</evidence>
<comment type="similarity">
    <text evidence="1">Belongs to the carbohydrate kinase PfkB family.</text>
</comment>
<protein>
    <submittedName>
        <fullName evidence="5">2-dehydro-3-deoxygluconokinase</fullName>
    </submittedName>
</protein>
<evidence type="ECO:0000256" key="3">
    <source>
        <dbReference type="ARBA" id="ARBA00022777"/>
    </source>
</evidence>
<dbReference type="STRING" id="1642818.AWE51_19965"/>
<organism evidence="5 6">
    <name type="scientific">Aquimarina aggregata</name>
    <dbReference type="NCBI Taxonomy" id="1642818"/>
    <lineage>
        <taxon>Bacteria</taxon>
        <taxon>Pseudomonadati</taxon>
        <taxon>Bacteroidota</taxon>
        <taxon>Flavobacteriia</taxon>
        <taxon>Flavobacteriales</taxon>
        <taxon>Flavobacteriaceae</taxon>
        <taxon>Aquimarina</taxon>
    </lineage>
</organism>
<dbReference type="OrthoDB" id="9813569at2"/>
<evidence type="ECO:0000313" key="5">
    <source>
        <dbReference type="EMBL" id="KZS41676.1"/>
    </source>
</evidence>
<dbReference type="PANTHER" id="PTHR43320:SF2">
    <property type="entry name" value="2-DEHYDRO-3-DEOXYGLUCONOKINASE_2-DEHYDRO-3-DEOXYGALACTONOKINASE"/>
    <property type="match status" value="1"/>
</dbReference>
<dbReference type="AlphaFoldDB" id="A0A162FDJ2"/>
<keyword evidence="6" id="KW-1185">Reference proteome</keyword>
<dbReference type="RefSeq" id="WP_066311189.1">
    <property type="nucleotide sequence ID" value="NZ_LQRT01000003.1"/>
</dbReference>
<dbReference type="EMBL" id="LQRT01000003">
    <property type="protein sequence ID" value="KZS41676.1"/>
    <property type="molecule type" value="Genomic_DNA"/>
</dbReference>
<keyword evidence="3 5" id="KW-0418">Kinase</keyword>
<gene>
    <name evidence="5" type="ORF">AWE51_19965</name>
</gene>
<dbReference type="GO" id="GO:0016301">
    <property type="term" value="F:kinase activity"/>
    <property type="evidence" value="ECO:0007669"/>
    <property type="project" value="UniProtKB-KW"/>
</dbReference>
<dbReference type="InterPro" id="IPR011611">
    <property type="entry name" value="PfkB_dom"/>
</dbReference>
<dbReference type="CDD" id="cd01166">
    <property type="entry name" value="KdgK"/>
    <property type="match status" value="1"/>
</dbReference>
<dbReference type="Proteomes" id="UP000076715">
    <property type="component" value="Unassembled WGS sequence"/>
</dbReference>
<evidence type="ECO:0000313" key="6">
    <source>
        <dbReference type="Proteomes" id="UP000076715"/>
    </source>
</evidence>
<accession>A0A162FDJ2</accession>
<name>A0A162FDJ2_9FLAO</name>
<dbReference type="Pfam" id="PF00294">
    <property type="entry name" value="PfkB"/>
    <property type="match status" value="1"/>
</dbReference>
<feature type="domain" description="Carbohydrate kinase PfkB" evidence="4">
    <location>
        <begin position="1"/>
        <end position="312"/>
    </location>
</feature>
<dbReference type="SUPFAM" id="SSF53613">
    <property type="entry name" value="Ribokinase-like"/>
    <property type="match status" value="1"/>
</dbReference>
<comment type="caution">
    <text evidence="5">The sequence shown here is derived from an EMBL/GenBank/DDBJ whole genome shotgun (WGS) entry which is preliminary data.</text>
</comment>
<sequence length="334" mass="37206">MNKVVTFGEVLMRIAPLGNKKLKQTNQLEYYFGGTEANVAISLSQFGNQTQHVGAVSNDFVGDAAKSFLQKFGVNTSAIHNSHHPLGLYFLEVGAVMRSSTIAYNRAHSAFSNIDPKKINWEEILKDCQWFHWTGITPALSLNAYQALKEGLTVANQKGIPISADPAYRKDLWNYGKDAKKILNELVGLSTIFIGGPNEINELLSTKFSYENDDFIKGSKLLLKKHTNIQKVFDKTRKSINANWHKIQARMWNGLEFLETNELEITHVIDRIGTGDAYAAGLIHGLLHYDDTKALKFANASCAIKHTIEGDANLVTEQEVISIIEGNLSGRIIR</sequence>
<evidence type="ECO:0000259" key="4">
    <source>
        <dbReference type="Pfam" id="PF00294"/>
    </source>
</evidence>
<proteinExistence type="inferred from homology"/>